<dbReference type="Pfam" id="PF01852">
    <property type="entry name" value="START"/>
    <property type="match status" value="1"/>
</dbReference>
<gene>
    <name evidence="3" type="ORF">GTHE00462_LOCUS23731</name>
</gene>
<dbReference type="CDD" id="cd00177">
    <property type="entry name" value="START"/>
    <property type="match status" value="1"/>
</dbReference>
<sequence>MVRYRSVISFLCVLLVLLASQHQASAFVHQDPAYSFVETQTQPRAFSNVRNIFHRMGGSITHKLAALSAFQLAPGQFPYLPMDRLDEARSHINSRIRHAHWQLKSFVETIPDTLQTAHSHGILGLLREKLKKSSHLPCLDVAGSKPDHLKGFESHRCIKSGPLAQQVDKVNAELTSKILNAFSKPGWVPVTQKDGIEVWKRDASDIETGSFPQGVGPRKSGKGKFLCVRARGIIDANINEVYRLFQTNDYVLEYNSMCQECIDVGWLDPSTKLTWASSKRIGPILPRDFVTRCHYRRLRDGTIVLATMSEPLPCEEFRQGGEYCRMDVTLGGYLLRPIDHGTRTEFSMLSLANPGGVLDSQVGAMISNMVCATGPITFISSVRSLTARLKGEIA</sequence>
<feature type="signal peptide" evidence="1">
    <location>
        <begin position="1"/>
        <end position="26"/>
    </location>
</feature>
<dbReference type="Gene3D" id="3.30.530.20">
    <property type="match status" value="1"/>
</dbReference>
<organism evidence="3">
    <name type="scientific">Guillardia theta</name>
    <name type="common">Cryptophyte</name>
    <name type="synonym">Cryptomonas phi</name>
    <dbReference type="NCBI Taxonomy" id="55529"/>
    <lineage>
        <taxon>Eukaryota</taxon>
        <taxon>Cryptophyceae</taxon>
        <taxon>Pyrenomonadales</taxon>
        <taxon>Geminigeraceae</taxon>
        <taxon>Guillardia</taxon>
    </lineage>
</organism>
<dbReference type="AlphaFoldDB" id="A0A7S4L4V6"/>
<evidence type="ECO:0000259" key="2">
    <source>
        <dbReference type="PROSITE" id="PS50848"/>
    </source>
</evidence>
<dbReference type="EMBL" id="HBKN01030532">
    <property type="protein sequence ID" value="CAE2315128.1"/>
    <property type="molecule type" value="Transcribed_RNA"/>
</dbReference>
<evidence type="ECO:0000256" key="1">
    <source>
        <dbReference type="SAM" id="SignalP"/>
    </source>
</evidence>
<dbReference type="GO" id="GO:0008289">
    <property type="term" value="F:lipid binding"/>
    <property type="evidence" value="ECO:0007669"/>
    <property type="project" value="InterPro"/>
</dbReference>
<keyword evidence="1" id="KW-0732">Signal</keyword>
<accession>A0A7S4L4V6</accession>
<dbReference type="PROSITE" id="PS50848">
    <property type="entry name" value="START"/>
    <property type="match status" value="1"/>
</dbReference>
<reference evidence="3" key="1">
    <citation type="submission" date="2021-01" db="EMBL/GenBank/DDBJ databases">
        <authorList>
            <person name="Corre E."/>
            <person name="Pelletier E."/>
            <person name="Niang G."/>
            <person name="Scheremetjew M."/>
            <person name="Finn R."/>
            <person name="Kale V."/>
            <person name="Holt S."/>
            <person name="Cochrane G."/>
            <person name="Meng A."/>
            <person name="Brown T."/>
            <person name="Cohen L."/>
        </authorList>
    </citation>
    <scope>NUCLEOTIDE SEQUENCE</scope>
    <source>
        <strain evidence="3">CCMP 2712</strain>
    </source>
</reference>
<dbReference type="SUPFAM" id="SSF55961">
    <property type="entry name" value="Bet v1-like"/>
    <property type="match status" value="1"/>
</dbReference>
<dbReference type="InterPro" id="IPR002913">
    <property type="entry name" value="START_lipid-bd_dom"/>
</dbReference>
<dbReference type="InterPro" id="IPR023393">
    <property type="entry name" value="START-like_dom_sf"/>
</dbReference>
<name>A0A7S4L4V6_GUITH</name>
<protein>
    <recommendedName>
        <fullName evidence="2">START domain-containing protein</fullName>
    </recommendedName>
</protein>
<proteinExistence type="predicted"/>
<feature type="chain" id="PRO_5031275959" description="START domain-containing protein" evidence="1">
    <location>
        <begin position="27"/>
        <end position="394"/>
    </location>
</feature>
<feature type="domain" description="START" evidence="2">
    <location>
        <begin position="183"/>
        <end position="391"/>
    </location>
</feature>
<evidence type="ECO:0000313" key="3">
    <source>
        <dbReference type="EMBL" id="CAE2315128.1"/>
    </source>
</evidence>